<evidence type="ECO:0000313" key="1">
    <source>
        <dbReference type="EMBL" id="MBP3949630.1"/>
    </source>
</evidence>
<comment type="caution">
    <text evidence="1">The sequence shown here is derived from an EMBL/GenBank/DDBJ whole genome shotgun (WGS) entry which is preliminary data.</text>
</comment>
<accession>A0A941ALP8</accession>
<proteinExistence type="predicted"/>
<gene>
    <name evidence="1" type="ORF">J7W16_00695</name>
</gene>
<dbReference type="Proteomes" id="UP000678228">
    <property type="component" value="Unassembled WGS sequence"/>
</dbReference>
<evidence type="ECO:0000313" key="2">
    <source>
        <dbReference type="Proteomes" id="UP000678228"/>
    </source>
</evidence>
<reference evidence="1" key="1">
    <citation type="submission" date="2021-03" db="EMBL/GenBank/DDBJ databases">
        <title>Bacillus suaedae sp. nov., isolated from Suaeda aralocaspica.</title>
        <authorList>
            <person name="Lei R.F.R."/>
        </authorList>
    </citation>
    <scope>NUCLEOTIDE SEQUENCE</scope>
    <source>
        <strain evidence="1">YZJH907-2</strain>
    </source>
</reference>
<sequence>MNEQYVNKLEKMKENICLATGREQRRLITELVLFIERERHDSKRRN</sequence>
<name>A0A941ALP8_9BACI</name>
<keyword evidence="2" id="KW-1185">Reference proteome</keyword>
<organism evidence="1 2">
    <name type="scientific">Halalkalibacter suaedae</name>
    <dbReference type="NCBI Taxonomy" id="2822140"/>
    <lineage>
        <taxon>Bacteria</taxon>
        <taxon>Bacillati</taxon>
        <taxon>Bacillota</taxon>
        <taxon>Bacilli</taxon>
        <taxon>Bacillales</taxon>
        <taxon>Bacillaceae</taxon>
        <taxon>Halalkalibacter</taxon>
    </lineage>
</organism>
<protein>
    <submittedName>
        <fullName evidence="1">Uncharacterized protein</fullName>
    </submittedName>
</protein>
<dbReference type="EMBL" id="JAGKSQ010000001">
    <property type="protein sequence ID" value="MBP3949630.1"/>
    <property type="molecule type" value="Genomic_DNA"/>
</dbReference>
<dbReference type="AlphaFoldDB" id="A0A941ALP8"/>
<dbReference type="RefSeq" id="WP_210595012.1">
    <property type="nucleotide sequence ID" value="NZ_JAGKSQ010000001.1"/>
</dbReference>